<keyword evidence="4" id="KW-1185">Reference proteome</keyword>
<dbReference type="GO" id="GO:0005886">
    <property type="term" value="C:plasma membrane"/>
    <property type="evidence" value="ECO:0007669"/>
    <property type="project" value="TreeGrafter"/>
</dbReference>
<dbReference type="PANTHER" id="PTHR42709">
    <property type="entry name" value="ALKALINE PHOSPHATASE LIKE PROTEIN"/>
    <property type="match status" value="1"/>
</dbReference>
<dbReference type="PANTHER" id="PTHR42709:SF11">
    <property type="entry name" value="DEDA FAMILY PROTEIN"/>
    <property type="match status" value="1"/>
</dbReference>
<organism evidence="3 4">
    <name type="scientific">Aureimonas fodinaquatilis</name>
    <dbReference type="NCBI Taxonomy" id="2565783"/>
    <lineage>
        <taxon>Bacteria</taxon>
        <taxon>Pseudomonadati</taxon>
        <taxon>Pseudomonadota</taxon>
        <taxon>Alphaproteobacteria</taxon>
        <taxon>Hyphomicrobiales</taxon>
        <taxon>Aurantimonadaceae</taxon>
        <taxon>Aureimonas</taxon>
    </lineage>
</organism>
<keyword evidence="1" id="KW-0472">Membrane</keyword>
<dbReference type="EMBL" id="VTWH01000002">
    <property type="protein sequence ID" value="KAA0970373.1"/>
    <property type="molecule type" value="Genomic_DNA"/>
</dbReference>
<protein>
    <submittedName>
        <fullName evidence="3">DedA family protein</fullName>
    </submittedName>
</protein>
<evidence type="ECO:0000256" key="1">
    <source>
        <dbReference type="SAM" id="Phobius"/>
    </source>
</evidence>
<keyword evidence="1" id="KW-0812">Transmembrane</keyword>
<feature type="transmembrane region" description="Helical" evidence="1">
    <location>
        <begin position="105"/>
        <end position="125"/>
    </location>
</feature>
<feature type="domain" description="VTT" evidence="2">
    <location>
        <begin position="36"/>
        <end position="158"/>
    </location>
</feature>
<evidence type="ECO:0000259" key="2">
    <source>
        <dbReference type="Pfam" id="PF09335"/>
    </source>
</evidence>
<accession>A0A5B0DVF2</accession>
<name>A0A5B0DVF2_9HYPH</name>
<feature type="transmembrane region" description="Helical" evidence="1">
    <location>
        <begin position="137"/>
        <end position="160"/>
    </location>
</feature>
<comment type="caution">
    <text evidence="3">The sequence shown here is derived from an EMBL/GenBank/DDBJ whole genome shotgun (WGS) entry which is preliminary data.</text>
</comment>
<evidence type="ECO:0000313" key="4">
    <source>
        <dbReference type="Proteomes" id="UP000324738"/>
    </source>
</evidence>
<dbReference type="InterPro" id="IPR032816">
    <property type="entry name" value="VTT_dom"/>
</dbReference>
<sequence length="194" mass="21289">MIRALYDWTMRLAAKPRATYALGAVSFAESSFFPIPPDVLLIPMVISERRRAWWLALVCTVTSVLGALAGYFIGAFLFDELARPILAFYGYVDEFADFAVTYNDYGAWIVLVAGGLTPFPFKVVTIASGATGLNLGVFILSSIAARGIRFFTVAGLIYYFGAPVRDFIERRLTLVFTIGVIAVVGGFAAIRFIR</sequence>
<dbReference type="Pfam" id="PF09335">
    <property type="entry name" value="VTT_dom"/>
    <property type="match status" value="1"/>
</dbReference>
<feature type="transmembrane region" description="Helical" evidence="1">
    <location>
        <begin position="53"/>
        <end position="78"/>
    </location>
</feature>
<keyword evidence="1" id="KW-1133">Transmembrane helix</keyword>
<reference evidence="3 4" key="1">
    <citation type="submission" date="2019-08" db="EMBL/GenBank/DDBJ databases">
        <title>Aureimonas fodiniaquatilis sp. nov., isolated from a coal mine wastewater.</title>
        <authorList>
            <person name="Kim W."/>
        </authorList>
    </citation>
    <scope>NUCLEOTIDE SEQUENCE [LARGE SCALE GENOMIC DNA]</scope>
    <source>
        <strain evidence="3 4">CAU 1482</strain>
    </source>
</reference>
<dbReference type="RefSeq" id="WP_149299289.1">
    <property type="nucleotide sequence ID" value="NZ_VTWH01000002.1"/>
</dbReference>
<evidence type="ECO:0000313" key="3">
    <source>
        <dbReference type="EMBL" id="KAA0970373.1"/>
    </source>
</evidence>
<proteinExistence type="predicted"/>
<dbReference type="OrthoDB" id="9810270at2"/>
<dbReference type="AlphaFoldDB" id="A0A5B0DVF2"/>
<dbReference type="Proteomes" id="UP000324738">
    <property type="component" value="Unassembled WGS sequence"/>
</dbReference>
<gene>
    <name evidence="3" type="ORF">FPY71_07580</name>
</gene>
<dbReference type="InterPro" id="IPR051311">
    <property type="entry name" value="DedA_domain"/>
</dbReference>
<feature type="transmembrane region" description="Helical" evidence="1">
    <location>
        <begin position="172"/>
        <end position="193"/>
    </location>
</feature>